<keyword evidence="1" id="KW-0472">Membrane</keyword>
<feature type="transmembrane region" description="Helical" evidence="1">
    <location>
        <begin position="91"/>
        <end position="113"/>
    </location>
</feature>
<proteinExistence type="predicted"/>
<comment type="caution">
    <text evidence="2">The sequence shown here is derived from an EMBL/GenBank/DDBJ whole genome shotgun (WGS) entry which is preliminary data.</text>
</comment>
<keyword evidence="3" id="KW-1185">Reference proteome</keyword>
<name>A0ABP7F430_9ACTN</name>
<keyword evidence="1" id="KW-0812">Transmembrane</keyword>
<reference evidence="3" key="1">
    <citation type="journal article" date="2019" name="Int. J. Syst. Evol. Microbiol.">
        <title>The Global Catalogue of Microorganisms (GCM) 10K type strain sequencing project: providing services to taxonomists for standard genome sequencing and annotation.</title>
        <authorList>
            <consortium name="The Broad Institute Genomics Platform"/>
            <consortium name="The Broad Institute Genome Sequencing Center for Infectious Disease"/>
            <person name="Wu L."/>
            <person name="Ma J."/>
        </authorList>
    </citation>
    <scope>NUCLEOTIDE SEQUENCE [LARGE SCALE GENOMIC DNA]</scope>
    <source>
        <strain evidence="3">JCM 17137</strain>
    </source>
</reference>
<dbReference type="InterPro" id="IPR009937">
    <property type="entry name" value="Phage_holin_3_6"/>
</dbReference>
<evidence type="ECO:0000313" key="2">
    <source>
        <dbReference type="EMBL" id="GAA3730865.1"/>
    </source>
</evidence>
<evidence type="ECO:0008006" key="4">
    <source>
        <dbReference type="Google" id="ProtNLM"/>
    </source>
</evidence>
<dbReference type="Proteomes" id="UP001500908">
    <property type="component" value="Unassembled WGS sequence"/>
</dbReference>
<sequence>MPETRSGGQAAGDFNAAEHSLGELVSETSGNISRLVRLEIELAKLEIAQDARKVAKSLGMFAVAAVLGHLFIILLSITIGLSLWAVGLAPWLAFLIVTVFYLFVAGLLSFIGIRHLKRLQGLPRTSATMAASMAALRRERSAEAEA</sequence>
<keyword evidence="1" id="KW-1133">Transmembrane helix</keyword>
<dbReference type="RefSeq" id="WP_344967651.1">
    <property type="nucleotide sequence ID" value="NZ_BAABDD010000003.1"/>
</dbReference>
<evidence type="ECO:0000313" key="3">
    <source>
        <dbReference type="Proteomes" id="UP001500908"/>
    </source>
</evidence>
<evidence type="ECO:0000256" key="1">
    <source>
        <dbReference type="SAM" id="Phobius"/>
    </source>
</evidence>
<feature type="transmembrane region" description="Helical" evidence="1">
    <location>
        <begin position="61"/>
        <end position="85"/>
    </location>
</feature>
<protein>
    <recommendedName>
        <fullName evidence="4">Holin-X, holin superfamily III</fullName>
    </recommendedName>
</protein>
<dbReference type="EMBL" id="BAABDD010000003">
    <property type="protein sequence ID" value="GAA3730865.1"/>
    <property type="molecule type" value="Genomic_DNA"/>
</dbReference>
<gene>
    <name evidence="2" type="ORF">GCM10022402_09420</name>
</gene>
<dbReference type="Pfam" id="PF07332">
    <property type="entry name" value="Phage_holin_3_6"/>
    <property type="match status" value="1"/>
</dbReference>
<organism evidence="2 3">
    <name type="scientific">Salinactinospora qingdaonensis</name>
    <dbReference type="NCBI Taxonomy" id="702744"/>
    <lineage>
        <taxon>Bacteria</taxon>
        <taxon>Bacillati</taxon>
        <taxon>Actinomycetota</taxon>
        <taxon>Actinomycetes</taxon>
        <taxon>Streptosporangiales</taxon>
        <taxon>Nocardiopsidaceae</taxon>
        <taxon>Salinactinospora</taxon>
    </lineage>
</organism>
<accession>A0ABP7F430</accession>